<comment type="caution">
    <text evidence="2">The sequence shown here is derived from an EMBL/GenBank/DDBJ whole genome shotgun (WGS) entry which is preliminary data.</text>
</comment>
<organism evidence="2 3">
    <name type="scientific">Parnassius mnemosyne</name>
    <name type="common">clouded apollo</name>
    <dbReference type="NCBI Taxonomy" id="213953"/>
    <lineage>
        <taxon>Eukaryota</taxon>
        <taxon>Metazoa</taxon>
        <taxon>Ecdysozoa</taxon>
        <taxon>Arthropoda</taxon>
        <taxon>Hexapoda</taxon>
        <taxon>Insecta</taxon>
        <taxon>Pterygota</taxon>
        <taxon>Neoptera</taxon>
        <taxon>Endopterygota</taxon>
        <taxon>Lepidoptera</taxon>
        <taxon>Glossata</taxon>
        <taxon>Ditrysia</taxon>
        <taxon>Papilionoidea</taxon>
        <taxon>Papilionidae</taxon>
        <taxon>Parnassiinae</taxon>
        <taxon>Parnassini</taxon>
        <taxon>Parnassius</taxon>
        <taxon>Driopa</taxon>
    </lineage>
</organism>
<dbReference type="EMBL" id="CAVLGL010000126">
    <property type="protein sequence ID" value="CAK1600774.1"/>
    <property type="molecule type" value="Genomic_DNA"/>
</dbReference>
<evidence type="ECO:0000313" key="3">
    <source>
        <dbReference type="Proteomes" id="UP001314205"/>
    </source>
</evidence>
<evidence type="ECO:0000313" key="2">
    <source>
        <dbReference type="EMBL" id="CAK1600774.1"/>
    </source>
</evidence>
<accession>A0AAV1M363</accession>
<reference evidence="2 3" key="1">
    <citation type="submission" date="2023-11" db="EMBL/GenBank/DDBJ databases">
        <authorList>
            <person name="Hedman E."/>
            <person name="Englund M."/>
            <person name="Stromberg M."/>
            <person name="Nyberg Akerstrom W."/>
            <person name="Nylinder S."/>
            <person name="Jareborg N."/>
            <person name="Kallberg Y."/>
            <person name="Kronander E."/>
        </authorList>
    </citation>
    <scope>NUCLEOTIDE SEQUENCE [LARGE SCALE GENOMIC DNA]</scope>
</reference>
<evidence type="ECO:0000256" key="1">
    <source>
        <dbReference type="SAM" id="MobiDB-lite"/>
    </source>
</evidence>
<dbReference type="Proteomes" id="UP001314205">
    <property type="component" value="Unassembled WGS sequence"/>
</dbReference>
<proteinExistence type="predicted"/>
<feature type="compositionally biased region" description="Low complexity" evidence="1">
    <location>
        <begin position="267"/>
        <end position="276"/>
    </location>
</feature>
<name>A0AAV1M363_9NEOP</name>
<feature type="region of interest" description="Disordered" evidence="1">
    <location>
        <begin position="402"/>
        <end position="423"/>
    </location>
</feature>
<feature type="region of interest" description="Disordered" evidence="1">
    <location>
        <begin position="250"/>
        <end position="276"/>
    </location>
</feature>
<keyword evidence="3" id="KW-1185">Reference proteome</keyword>
<protein>
    <submittedName>
        <fullName evidence="2">Uncharacterized protein</fullName>
    </submittedName>
</protein>
<dbReference type="AlphaFoldDB" id="A0AAV1M363"/>
<gene>
    <name evidence="2" type="ORF">PARMNEM_LOCUS19488</name>
</gene>
<sequence>MPENLLVNDGFGELRIDQQIADRSMELMMQGDLSAIQHSLIDLPADFSTDKSKLASHDAQMETISEQDITMFRKSVATDPVPVGDFEKEIPETSEIPHPNLNTPTPMPQTVEQQAIDVSVVHEPRKDVPTEATIGKPTEQLVLEELEDMEPQAKRRRQQKLIIDKKTKLSTEYLRSRIDNTAVELRCQDSSEDVVNIRVPADTYLSRPAHAGEKIRSNLPQVISLLFLRNLGVLNRTPMADREMEEAVIKERTRQSHTRSNLETTGQEVQQPHEQPQVEVPMQIEEIVTKELHVEQLGFAELPTQVVETLSQHATRLRVASEIPVPAKRLRTMGHVSYRHSKELVIEAAISVHEAEKENIPQNRQLPSTEHERSVTTMLQEAGLADMQTYKPTEVEPLTEISLKMSGRKNGSETSETPLGSLDRTKVSLGDSVQTTDSMRFIL</sequence>